<dbReference type="SUPFAM" id="SSF47616">
    <property type="entry name" value="GST C-terminal domain-like"/>
    <property type="match status" value="1"/>
</dbReference>
<dbReference type="AlphaFoldDB" id="A0A9P6CE81"/>
<dbReference type="Pfam" id="PF00043">
    <property type="entry name" value="GST_C"/>
    <property type="match status" value="1"/>
</dbReference>
<dbReference type="Proteomes" id="UP000807353">
    <property type="component" value="Unassembled WGS sequence"/>
</dbReference>
<keyword evidence="6" id="KW-1185">Reference proteome</keyword>
<dbReference type="PROSITE" id="PS50405">
    <property type="entry name" value="GST_CTER"/>
    <property type="match status" value="1"/>
</dbReference>
<dbReference type="PROSITE" id="PS50404">
    <property type="entry name" value="GST_NTER"/>
    <property type="match status" value="1"/>
</dbReference>
<dbReference type="SFLD" id="SFLDG00358">
    <property type="entry name" value="Main_(cytGST)"/>
    <property type="match status" value="1"/>
</dbReference>
<dbReference type="SFLD" id="SFLDG01151">
    <property type="entry name" value="Main.2:_Nu-like"/>
    <property type="match status" value="1"/>
</dbReference>
<evidence type="ECO:0000256" key="1">
    <source>
        <dbReference type="ARBA" id="ARBA00007409"/>
    </source>
</evidence>
<feature type="domain" description="GST C-terminal" evidence="4">
    <location>
        <begin position="125"/>
        <end position="244"/>
    </location>
</feature>
<dbReference type="PANTHER" id="PTHR44051">
    <property type="entry name" value="GLUTATHIONE S-TRANSFERASE-RELATED"/>
    <property type="match status" value="1"/>
</dbReference>
<evidence type="ECO:0000259" key="3">
    <source>
        <dbReference type="PROSITE" id="PS50404"/>
    </source>
</evidence>
<dbReference type="PANTHER" id="PTHR44051:SF8">
    <property type="entry name" value="GLUTATHIONE S-TRANSFERASE GSTA"/>
    <property type="match status" value="1"/>
</dbReference>
<proteinExistence type="inferred from homology"/>
<dbReference type="CDD" id="cd03048">
    <property type="entry name" value="GST_N_Ure2p_like"/>
    <property type="match status" value="1"/>
</dbReference>
<comment type="caution">
    <text evidence="5">The sequence shown here is derived from an EMBL/GenBank/DDBJ whole genome shotgun (WGS) entry which is preliminary data.</text>
</comment>
<dbReference type="Gene3D" id="1.20.1050.10">
    <property type="match status" value="1"/>
</dbReference>
<dbReference type="InterPro" id="IPR040079">
    <property type="entry name" value="Glutathione_S-Trfase"/>
</dbReference>
<reference evidence="5" key="1">
    <citation type="submission" date="2020-11" db="EMBL/GenBank/DDBJ databases">
        <authorList>
            <consortium name="DOE Joint Genome Institute"/>
            <person name="Ahrendt S."/>
            <person name="Riley R."/>
            <person name="Andreopoulos W."/>
            <person name="Labutti K."/>
            <person name="Pangilinan J."/>
            <person name="Ruiz-Duenas F.J."/>
            <person name="Barrasa J.M."/>
            <person name="Sanchez-Garcia M."/>
            <person name="Camarero S."/>
            <person name="Miyauchi S."/>
            <person name="Serrano A."/>
            <person name="Linde D."/>
            <person name="Babiker R."/>
            <person name="Drula E."/>
            <person name="Ayuso-Fernandez I."/>
            <person name="Pacheco R."/>
            <person name="Padilla G."/>
            <person name="Ferreira P."/>
            <person name="Barriuso J."/>
            <person name="Kellner H."/>
            <person name="Castanera R."/>
            <person name="Alfaro M."/>
            <person name="Ramirez L."/>
            <person name="Pisabarro A.G."/>
            <person name="Kuo A."/>
            <person name="Tritt A."/>
            <person name="Lipzen A."/>
            <person name="He G."/>
            <person name="Yan M."/>
            <person name="Ng V."/>
            <person name="Cullen D."/>
            <person name="Martin F."/>
            <person name="Rosso M.-N."/>
            <person name="Henrissat B."/>
            <person name="Hibbett D."/>
            <person name="Martinez A.T."/>
            <person name="Grigoriev I.V."/>
        </authorList>
    </citation>
    <scope>NUCLEOTIDE SEQUENCE</scope>
    <source>
        <strain evidence="5">CBS 247.69</strain>
    </source>
</reference>
<dbReference type="Gene3D" id="3.40.30.10">
    <property type="entry name" value="Glutaredoxin"/>
    <property type="match status" value="1"/>
</dbReference>
<comment type="similarity">
    <text evidence="1 2">Belongs to the GST superfamily.</text>
</comment>
<protein>
    <submittedName>
        <fullName evidence="5">Glutathione S-transferase</fullName>
    </submittedName>
</protein>
<dbReference type="InterPro" id="IPR036282">
    <property type="entry name" value="Glutathione-S-Trfase_C_sf"/>
</dbReference>
<name>A0A9P6CE81_9AGAR</name>
<dbReference type="OrthoDB" id="422574at2759"/>
<accession>A0A9P6CE81</accession>
<evidence type="ECO:0000259" key="4">
    <source>
        <dbReference type="PROSITE" id="PS50405"/>
    </source>
</evidence>
<dbReference type="InterPro" id="IPR036249">
    <property type="entry name" value="Thioredoxin-like_sf"/>
</dbReference>
<feature type="domain" description="GST N-terminal" evidence="3">
    <location>
        <begin position="32"/>
        <end position="116"/>
    </location>
</feature>
<dbReference type="InterPro" id="IPR004046">
    <property type="entry name" value="GST_C"/>
</dbReference>
<evidence type="ECO:0000313" key="5">
    <source>
        <dbReference type="EMBL" id="KAF9462577.1"/>
    </source>
</evidence>
<gene>
    <name evidence="5" type="ORF">BDZ94DRAFT_709979</name>
</gene>
<dbReference type="InterPro" id="IPR010987">
    <property type="entry name" value="Glutathione-S-Trfase_C-like"/>
</dbReference>
<dbReference type="Pfam" id="PF02798">
    <property type="entry name" value="GST_N"/>
    <property type="match status" value="1"/>
</dbReference>
<dbReference type="InterPro" id="IPR004045">
    <property type="entry name" value="Glutathione_S-Trfase_N"/>
</dbReference>
<evidence type="ECO:0000256" key="2">
    <source>
        <dbReference type="RuleBase" id="RU003494"/>
    </source>
</evidence>
<organism evidence="5 6">
    <name type="scientific">Collybia nuda</name>
    <dbReference type="NCBI Taxonomy" id="64659"/>
    <lineage>
        <taxon>Eukaryota</taxon>
        <taxon>Fungi</taxon>
        <taxon>Dikarya</taxon>
        <taxon>Basidiomycota</taxon>
        <taxon>Agaricomycotina</taxon>
        <taxon>Agaricomycetes</taxon>
        <taxon>Agaricomycetidae</taxon>
        <taxon>Agaricales</taxon>
        <taxon>Tricholomatineae</taxon>
        <taxon>Clitocybaceae</taxon>
        <taxon>Collybia</taxon>
    </lineage>
</organism>
<evidence type="ECO:0000313" key="6">
    <source>
        <dbReference type="Proteomes" id="UP000807353"/>
    </source>
</evidence>
<sequence length="244" mass="28147">MICHHTLRLSLNQHECFVNTQYIINTSLSYLPLPTPNGQQVSVLLEELRAIYPQANISYDVEKINISLNTQKEPWFLKMNPNGRIPVLIDRSRDNFAVFETAAILLYLAQHYDPEYKFWFNPSTNPNEYSEMLQWIFFGHGGVGPMQGQSTHFHHAAPEVIPYARKRYFDETKRLYGVLDIRLANRDYLAGEGRGKYSLADIKAFPWVKIHTYAGIEALDEWPSVKAWLERCVARDGVQAGLKV</sequence>
<dbReference type="SFLD" id="SFLDS00019">
    <property type="entry name" value="Glutathione_Transferase_(cytos"/>
    <property type="match status" value="1"/>
</dbReference>
<dbReference type="SUPFAM" id="SSF52833">
    <property type="entry name" value="Thioredoxin-like"/>
    <property type="match status" value="1"/>
</dbReference>
<dbReference type="EMBL" id="MU150270">
    <property type="protein sequence ID" value="KAF9462577.1"/>
    <property type="molecule type" value="Genomic_DNA"/>
</dbReference>